<sequence>MKRPDRDEHRVHQAQFAEEEDGIKEEGVLRQAVSLNAGVDGFRGEFTSDGAGGLTIDYGRTLCGSSH</sequence>
<dbReference type="Proteomes" id="UP000592216">
    <property type="component" value="Unassembled WGS sequence"/>
</dbReference>
<dbReference type="EMBL" id="JABCJE010000003">
    <property type="protein sequence ID" value="NVO23297.1"/>
    <property type="molecule type" value="Genomic_DNA"/>
</dbReference>
<feature type="compositionally biased region" description="Basic and acidic residues" evidence="1">
    <location>
        <begin position="1"/>
        <end position="11"/>
    </location>
</feature>
<reference evidence="2 3" key="1">
    <citation type="submission" date="2020-04" db="EMBL/GenBank/DDBJ databases">
        <title>Donghicola sp., a member of the Rhodobacteraceae family isolated from mangrove forest in Thailand.</title>
        <authorList>
            <person name="Charoenyingcharoen P."/>
            <person name="Yukphan P."/>
        </authorList>
    </citation>
    <scope>NUCLEOTIDE SEQUENCE [LARGE SCALE GENOMIC DNA]</scope>
    <source>
        <strain evidence="2 3">B5-SW-15</strain>
    </source>
</reference>
<organism evidence="2 3">
    <name type="scientific">Donghicola mangrovi</name>
    <dbReference type="NCBI Taxonomy" id="2729614"/>
    <lineage>
        <taxon>Bacteria</taxon>
        <taxon>Pseudomonadati</taxon>
        <taxon>Pseudomonadota</taxon>
        <taxon>Alphaproteobacteria</taxon>
        <taxon>Rhodobacterales</taxon>
        <taxon>Roseobacteraceae</taxon>
        <taxon>Donghicola</taxon>
    </lineage>
</organism>
<comment type="caution">
    <text evidence="2">The sequence shown here is derived from an EMBL/GenBank/DDBJ whole genome shotgun (WGS) entry which is preliminary data.</text>
</comment>
<feature type="region of interest" description="Disordered" evidence="1">
    <location>
        <begin position="1"/>
        <end position="23"/>
    </location>
</feature>
<dbReference type="AlphaFoldDB" id="A0A850Q144"/>
<gene>
    <name evidence="2" type="ORF">HJ536_08005</name>
</gene>
<name>A0A850Q144_9RHOB</name>
<accession>A0A850Q144</accession>
<evidence type="ECO:0000313" key="2">
    <source>
        <dbReference type="EMBL" id="NVO23297.1"/>
    </source>
</evidence>
<proteinExistence type="predicted"/>
<protein>
    <submittedName>
        <fullName evidence="2">Uncharacterized protein</fullName>
    </submittedName>
</protein>
<dbReference type="RefSeq" id="WP_177157342.1">
    <property type="nucleotide sequence ID" value="NZ_JABCJE010000003.1"/>
</dbReference>
<evidence type="ECO:0000256" key="1">
    <source>
        <dbReference type="SAM" id="MobiDB-lite"/>
    </source>
</evidence>
<evidence type="ECO:0000313" key="3">
    <source>
        <dbReference type="Proteomes" id="UP000592216"/>
    </source>
</evidence>